<comment type="caution">
    <text evidence="5">The sequence shown here is derived from an EMBL/GenBank/DDBJ whole genome shotgun (WGS) entry which is preliminary data.</text>
</comment>
<feature type="signal peptide" evidence="2">
    <location>
        <begin position="1"/>
        <end position="24"/>
    </location>
</feature>
<dbReference type="PANTHER" id="PTHR10003">
    <property type="entry name" value="SUPEROXIDE DISMUTASE CU-ZN -RELATED"/>
    <property type="match status" value="1"/>
</dbReference>
<dbReference type="InterPro" id="IPR024134">
    <property type="entry name" value="SOD_Cu/Zn_/chaperone"/>
</dbReference>
<dbReference type="InterPro" id="IPR036423">
    <property type="entry name" value="SOD-like_Cu/Zn_dom_sf"/>
</dbReference>
<keyword evidence="1" id="KW-0479">Metal-binding</keyword>
<evidence type="ECO:0000313" key="4">
    <source>
        <dbReference type="EMBL" id="CAF0762027.1"/>
    </source>
</evidence>
<dbReference type="InterPro" id="IPR018152">
    <property type="entry name" value="SOD_Cu/Zn_BS"/>
</dbReference>
<dbReference type="EMBL" id="CAJNOQ010000451">
    <property type="protein sequence ID" value="CAF0802701.1"/>
    <property type="molecule type" value="Genomic_DNA"/>
</dbReference>
<dbReference type="SUPFAM" id="SSF49329">
    <property type="entry name" value="Cu,Zn superoxide dismutase-like"/>
    <property type="match status" value="1"/>
</dbReference>
<evidence type="ECO:0000256" key="2">
    <source>
        <dbReference type="SAM" id="SignalP"/>
    </source>
</evidence>
<dbReference type="Pfam" id="PF00080">
    <property type="entry name" value="Sod_Cu"/>
    <property type="match status" value="1"/>
</dbReference>
<reference evidence="5" key="1">
    <citation type="submission" date="2021-02" db="EMBL/GenBank/DDBJ databases">
        <authorList>
            <person name="Nowell W R."/>
        </authorList>
    </citation>
    <scope>NUCLEOTIDE SEQUENCE</scope>
</reference>
<keyword evidence="8" id="KW-1185">Reference proteome</keyword>
<comment type="cofactor">
    <cofactor evidence="1">
        <name>Zn(2+)</name>
        <dbReference type="ChEBI" id="CHEBI:29105"/>
    </cofactor>
    <text evidence="1">Binds 1 zinc ion per subunit.</text>
</comment>
<dbReference type="CDD" id="cd00305">
    <property type="entry name" value="Cu-Zn_Superoxide_Dismutase"/>
    <property type="match status" value="1"/>
</dbReference>
<keyword evidence="1" id="KW-0560">Oxidoreductase</keyword>
<evidence type="ECO:0000313" key="6">
    <source>
        <dbReference type="EMBL" id="CAF3541844.1"/>
    </source>
</evidence>
<dbReference type="Proteomes" id="UP000677228">
    <property type="component" value="Unassembled WGS sequence"/>
</dbReference>
<comment type="cofactor">
    <cofactor evidence="1">
        <name>Cu cation</name>
        <dbReference type="ChEBI" id="CHEBI:23378"/>
    </cofactor>
    <text evidence="1">Binds 1 copper ion per subunit.</text>
</comment>
<keyword evidence="1" id="KW-0186">Copper</keyword>
<evidence type="ECO:0000313" key="7">
    <source>
        <dbReference type="EMBL" id="CAF3587879.1"/>
    </source>
</evidence>
<dbReference type="PRINTS" id="PR00068">
    <property type="entry name" value="CUZNDISMTASE"/>
</dbReference>
<dbReference type="Gene3D" id="2.60.40.200">
    <property type="entry name" value="Superoxide dismutase, copper/zinc binding domain"/>
    <property type="match status" value="1"/>
</dbReference>
<keyword evidence="1" id="KW-0862">Zinc</keyword>
<dbReference type="AlphaFoldDB" id="A0A813T2X3"/>
<dbReference type="EC" id="1.15.1.1" evidence="1"/>
<evidence type="ECO:0000256" key="1">
    <source>
        <dbReference type="RuleBase" id="RU000393"/>
    </source>
</evidence>
<dbReference type="PROSITE" id="PS00332">
    <property type="entry name" value="SOD_CU_ZN_2"/>
    <property type="match status" value="1"/>
</dbReference>
<comment type="similarity">
    <text evidence="1">Belongs to the Cu-Zn superoxide dismutase family.</text>
</comment>
<proteinExistence type="inferred from homology"/>
<dbReference type="InterPro" id="IPR001424">
    <property type="entry name" value="SOD_Cu_Zn_dom"/>
</dbReference>
<name>A0A813T2X3_9BILA</name>
<feature type="chain" id="PRO_5035598022" description="Superoxide dismutase [Cu-Zn]" evidence="2">
    <location>
        <begin position="25"/>
        <end position="201"/>
    </location>
</feature>
<sequence length="201" mass="21728">MKVSYTSIILSNLLLILHLNLILANPFPVIGVALIQPAPGGSQVYGQIQITQQYAGSPLVVEGIVFNLKQSTRHGLHVHETGDLSKGCLSLGGHFNPHGKLHGSEKSITRHTGDFGNIITDAFGVARIYIVIQDGALFGEDGWIGRSLVVSEFQDDLGLANNEESRKTGNSGGRLACGVIGIKYPLTSLPTERTMHDRRYQ</sequence>
<accession>A0A813T2X3</accession>
<protein>
    <recommendedName>
        <fullName evidence="1">Superoxide dismutase [Cu-Zn]</fullName>
        <ecNumber evidence="1">1.15.1.1</ecNumber>
    </recommendedName>
</protein>
<dbReference type="EMBL" id="CAJOBC010000451">
    <property type="protein sequence ID" value="CAF3587879.1"/>
    <property type="molecule type" value="Genomic_DNA"/>
</dbReference>
<gene>
    <name evidence="5" type="ORF">GPM918_LOCUS3603</name>
    <name evidence="4" type="ORF">OVA965_LOCUS2605</name>
    <name evidence="7" type="ORF">SRO942_LOCUS3603</name>
    <name evidence="6" type="ORF">TMI583_LOCUS2605</name>
</gene>
<dbReference type="OrthoDB" id="2015551at2759"/>
<dbReference type="Proteomes" id="UP000681722">
    <property type="component" value="Unassembled WGS sequence"/>
</dbReference>
<feature type="domain" description="Superoxide dismutase copper/zinc binding" evidence="3">
    <location>
        <begin position="44"/>
        <end position="180"/>
    </location>
</feature>
<dbReference type="EMBL" id="CAJOBA010000566">
    <property type="protein sequence ID" value="CAF3541844.1"/>
    <property type="molecule type" value="Genomic_DNA"/>
</dbReference>
<keyword evidence="2" id="KW-0732">Signal</keyword>
<dbReference type="Proteomes" id="UP000682733">
    <property type="component" value="Unassembled WGS sequence"/>
</dbReference>
<organism evidence="5 8">
    <name type="scientific">Didymodactylos carnosus</name>
    <dbReference type="NCBI Taxonomy" id="1234261"/>
    <lineage>
        <taxon>Eukaryota</taxon>
        <taxon>Metazoa</taxon>
        <taxon>Spiralia</taxon>
        <taxon>Gnathifera</taxon>
        <taxon>Rotifera</taxon>
        <taxon>Eurotatoria</taxon>
        <taxon>Bdelloidea</taxon>
        <taxon>Philodinida</taxon>
        <taxon>Philodinidae</taxon>
        <taxon>Didymodactylos</taxon>
    </lineage>
</organism>
<evidence type="ECO:0000259" key="3">
    <source>
        <dbReference type="Pfam" id="PF00080"/>
    </source>
</evidence>
<evidence type="ECO:0000313" key="8">
    <source>
        <dbReference type="Proteomes" id="UP000663829"/>
    </source>
</evidence>
<dbReference type="GO" id="GO:0005507">
    <property type="term" value="F:copper ion binding"/>
    <property type="evidence" value="ECO:0007669"/>
    <property type="project" value="InterPro"/>
</dbReference>
<evidence type="ECO:0000313" key="5">
    <source>
        <dbReference type="EMBL" id="CAF0802701.1"/>
    </source>
</evidence>
<dbReference type="Proteomes" id="UP000663829">
    <property type="component" value="Unassembled WGS sequence"/>
</dbReference>
<comment type="function">
    <text evidence="1">Destroys radicals which are normally produced within the cells and which are toxic to biological systems.</text>
</comment>
<dbReference type="GO" id="GO:0004784">
    <property type="term" value="F:superoxide dismutase activity"/>
    <property type="evidence" value="ECO:0007669"/>
    <property type="project" value="UniProtKB-EC"/>
</dbReference>
<dbReference type="EMBL" id="CAJNOK010000566">
    <property type="protein sequence ID" value="CAF0762027.1"/>
    <property type="molecule type" value="Genomic_DNA"/>
</dbReference>
<comment type="catalytic activity">
    <reaction evidence="1">
        <text>2 superoxide + 2 H(+) = H2O2 + O2</text>
        <dbReference type="Rhea" id="RHEA:20696"/>
        <dbReference type="ChEBI" id="CHEBI:15378"/>
        <dbReference type="ChEBI" id="CHEBI:15379"/>
        <dbReference type="ChEBI" id="CHEBI:16240"/>
        <dbReference type="ChEBI" id="CHEBI:18421"/>
        <dbReference type="EC" id="1.15.1.1"/>
    </reaction>
</comment>